<dbReference type="Proteomes" id="UP001632038">
    <property type="component" value="Unassembled WGS sequence"/>
</dbReference>
<reference evidence="3" key="1">
    <citation type="journal article" date="2024" name="IScience">
        <title>Strigolactones Initiate the Formation of Haustorium-like Structures in Castilleja.</title>
        <authorList>
            <person name="Buerger M."/>
            <person name="Peterson D."/>
            <person name="Chory J."/>
        </authorList>
    </citation>
    <scope>NUCLEOTIDE SEQUENCE [LARGE SCALE GENOMIC DNA]</scope>
</reference>
<dbReference type="Gene3D" id="1.20.1280.50">
    <property type="match status" value="1"/>
</dbReference>
<dbReference type="InterPro" id="IPR001810">
    <property type="entry name" value="F-box_dom"/>
</dbReference>
<dbReference type="PANTHER" id="PTHR31672:SF13">
    <property type="entry name" value="F-BOX PROTEIN CPR30-LIKE"/>
    <property type="match status" value="1"/>
</dbReference>
<accession>A0ABD3BG14</accession>
<comment type="caution">
    <text evidence="2">The sequence shown here is derived from an EMBL/GenBank/DDBJ whole genome shotgun (WGS) entry which is preliminary data.</text>
</comment>
<dbReference type="EMBL" id="JAVIJP010000092">
    <property type="protein sequence ID" value="KAL3616340.1"/>
    <property type="molecule type" value="Genomic_DNA"/>
</dbReference>
<name>A0ABD3BG14_9LAMI</name>
<dbReference type="InterPro" id="IPR036047">
    <property type="entry name" value="F-box-like_dom_sf"/>
</dbReference>
<keyword evidence="3" id="KW-1185">Reference proteome</keyword>
<evidence type="ECO:0000313" key="3">
    <source>
        <dbReference type="Proteomes" id="UP001632038"/>
    </source>
</evidence>
<dbReference type="SMART" id="SM00256">
    <property type="entry name" value="FBOX"/>
    <property type="match status" value="1"/>
</dbReference>
<dbReference type="InterPro" id="IPR017451">
    <property type="entry name" value="F-box-assoc_interact_dom"/>
</dbReference>
<evidence type="ECO:0000313" key="2">
    <source>
        <dbReference type="EMBL" id="KAL3616340.1"/>
    </source>
</evidence>
<dbReference type="Pfam" id="PF07734">
    <property type="entry name" value="FBA_1"/>
    <property type="match status" value="1"/>
</dbReference>
<dbReference type="InterPro" id="IPR006527">
    <property type="entry name" value="F-box-assoc_dom_typ1"/>
</dbReference>
<dbReference type="Pfam" id="PF00646">
    <property type="entry name" value="F-box"/>
    <property type="match status" value="1"/>
</dbReference>
<dbReference type="AlphaFoldDB" id="A0ABD3BG14"/>
<sequence>MANSVLPEDLMLCILTRLPVKAIVRFKSVCKTWFHLFSTPEFIKLHQAQISSNPEDQSFIVHSFMRHYSEPKTQFSIFNIEDGEKKPTILQRPFAHALDIQLYTVGCCNGLVCIRRAHQLLLWNPATKMSKTVPLKDCRPFKMVSLGFGYDAIKADFKVVMIVATIDYRLAYVEIYSVNLDSWIRVDVGFDLFRCFKNKNDLILNGNPYWVALIDENEILVCFDVLELVFKIVHVPTIDWMCGLDEEVCYGFNTKTVTKRKVEFVDWNGALGALVTDYEVEYRPMPGNPYSLRVKCVWVWVHDDIKRIWRYKHTFGPSDMEVSRVSNCVRNRKILGTLSFGKMCVLDLETGYVTELFDRACLGRYSFEAHGYTESLVHINGMEKVVQRNKMIDESI</sequence>
<gene>
    <name evidence="2" type="ORF">CASFOL_039730</name>
</gene>
<protein>
    <recommendedName>
        <fullName evidence="1">F-box domain-containing protein</fullName>
    </recommendedName>
</protein>
<evidence type="ECO:0000259" key="1">
    <source>
        <dbReference type="SMART" id="SM00256"/>
    </source>
</evidence>
<organism evidence="2 3">
    <name type="scientific">Castilleja foliolosa</name>
    <dbReference type="NCBI Taxonomy" id="1961234"/>
    <lineage>
        <taxon>Eukaryota</taxon>
        <taxon>Viridiplantae</taxon>
        <taxon>Streptophyta</taxon>
        <taxon>Embryophyta</taxon>
        <taxon>Tracheophyta</taxon>
        <taxon>Spermatophyta</taxon>
        <taxon>Magnoliopsida</taxon>
        <taxon>eudicotyledons</taxon>
        <taxon>Gunneridae</taxon>
        <taxon>Pentapetalae</taxon>
        <taxon>asterids</taxon>
        <taxon>lamiids</taxon>
        <taxon>Lamiales</taxon>
        <taxon>Orobanchaceae</taxon>
        <taxon>Pedicularideae</taxon>
        <taxon>Castillejinae</taxon>
        <taxon>Castilleja</taxon>
    </lineage>
</organism>
<proteinExistence type="predicted"/>
<dbReference type="PANTHER" id="PTHR31672">
    <property type="entry name" value="BNACNNG10540D PROTEIN"/>
    <property type="match status" value="1"/>
</dbReference>
<dbReference type="InterPro" id="IPR050796">
    <property type="entry name" value="SCF_F-box_component"/>
</dbReference>
<dbReference type="SUPFAM" id="SSF81383">
    <property type="entry name" value="F-box domain"/>
    <property type="match status" value="1"/>
</dbReference>
<dbReference type="NCBIfam" id="TIGR01640">
    <property type="entry name" value="F_box_assoc_1"/>
    <property type="match status" value="1"/>
</dbReference>
<dbReference type="CDD" id="cd22157">
    <property type="entry name" value="F-box_AtFBW1-like"/>
    <property type="match status" value="1"/>
</dbReference>
<feature type="domain" description="F-box" evidence="1">
    <location>
        <begin position="6"/>
        <end position="46"/>
    </location>
</feature>